<feature type="signal peptide" evidence="2">
    <location>
        <begin position="1"/>
        <end position="23"/>
    </location>
</feature>
<evidence type="ECO:0000256" key="1">
    <source>
        <dbReference type="SAM" id="MobiDB-lite"/>
    </source>
</evidence>
<organism evidence="3 4">
    <name type="scientific">Lentzea xinjiangensis</name>
    <dbReference type="NCBI Taxonomy" id="402600"/>
    <lineage>
        <taxon>Bacteria</taxon>
        <taxon>Bacillati</taxon>
        <taxon>Actinomycetota</taxon>
        <taxon>Actinomycetes</taxon>
        <taxon>Pseudonocardiales</taxon>
        <taxon>Pseudonocardiaceae</taxon>
        <taxon>Lentzea</taxon>
    </lineage>
</organism>
<dbReference type="EMBL" id="FOFR01000003">
    <property type="protein sequence ID" value="SEQ46927.1"/>
    <property type="molecule type" value="Genomic_DNA"/>
</dbReference>
<evidence type="ECO:0000256" key="2">
    <source>
        <dbReference type="SAM" id="SignalP"/>
    </source>
</evidence>
<dbReference type="Proteomes" id="UP000199352">
    <property type="component" value="Unassembled WGS sequence"/>
</dbReference>
<evidence type="ECO:0000313" key="4">
    <source>
        <dbReference type="Proteomes" id="UP000199352"/>
    </source>
</evidence>
<sequence length="545" mass="56595">MTPRRRVIAAVCTAIVLALAVLALRQTGDTPQNPSSTPVRLTEYAADFVKLPSQSAVPEPPSSVWSSGGRVHWAPVAGAAGYEVAGRLVASPEAAGSGRPVVRTVDAFGRRSAPVRAAERPADDGWRRAVDGWLDDFDDRFLERRYHLSGRSGCVKPSLAPSGRLVLDMPCGNDTAVLRARTLLQLKDSDELGRVAVVTDAAGPRGKLVLDLVPGTPDRVGPVPPADAVRVVVDDSVLPGTRGAGVPHRFEVVLTSGGVRVLQDGAQVATSAVVPRWREASVSISVTPPPAYPGRVEVDAVGITGSPQPVAEVTETLLVAGTLRVLEPDEEAPGIGVARAPLRGAPGARLRATVRLGDSGDVNGLVAQLGTARVPLRPVVSGWSAAQDSELTVEGDVPASLLTLDGPDALSPFVLRMPGASQAQVLESYLEVPGRSEAALEEAPAEPAPVLPVMTAELTAVGPDDATLVVTLDAAAARSVAPVAGFEVYVDSGHAATLPIPGGIGGRHEVGLSLKGSHDVEVRLRPEDPGRQADSVWLDLSRSSR</sequence>
<evidence type="ECO:0000313" key="3">
    <source>
        <dbReference type="EMBL" id="SEQ46927.1"/>
    </source>
</evidence>
<feature type="region of interest" description="Disordered" evidence="1">
    <location>
        <begin position="525"/>
        <end position="545"/>
    </location>
</feature>
<feature type="chain" id="PRO_5038510419" evidence="2">
    <location>
        <begin position="24"/>
        <end position="545"/>
    </location>
</feature>
<accession>A0A1H9G9X2</accession>
<gene>
    <name evidence="3" type="ORF">SAMN05216188_103134</name>
</gene>
<protein>
    <submittedName>
        <fullName evidence="3">Uncharacterized protein</fullName>
    </submittedName>
</protein>
<reference evidence="4" key="1">
    <citation type="submission" date="2016-10" db="EMBL/GenBank/DDBJ databases">
        <authorList>
            <person name="Varghese N."/>
            <person name="Submissions S."/>
        </authorList>
    </citation>
    <scope>NUCLEOTIDE SEQUENCE [LARGE SCALE GENOMIC DNA]</scope>
    <source>
        <strain evidence="4">CGMCC 4.3525</strain>
    </source>
</reference>
<keyword evidence="2" id="KW-0732">Signal</keyword>
<keyword evidence="4" id="KW-1185">Reference proteome</keyword>
<name>A0A1H9G9X2_9PSEU</name>
<proteinExistence type="predicted"/>
<dbReference type="AlphaFoldDB" id="A0A1H9G9X2"/>